<reference evidence="2" key="1">
    <citation type="journal article" date="2015" name="Nature">
        <title>Complex archaea that bridge the gap between prokaryotes and eukaryotes.</title>
        <authorList>
            <person name="Spang A."/>
            <person name="Saw J.H."/>
            <person name="Jorgensen S.L."/>
            <person name="Zaremba-Niedzwiedzka K."/>
            <person name="Martijn J."/>
            <person name="Lind A.E."/>
            <person name="van Eijk R."/>
            <person name="Schleper C."/>
            <person name="Guy L."/>
            <person name="Ettema T.J."/>
        </authorList>
    </citation>
    <scope>NUCLEOTIDE SEQUENCE</scope>
</reference>
<dbReference type="InterPro" id="IPR036465">
    <property type="entry name" value="vWFA_dom_sf"/>
</dbReference>
<gene>
    <name evidence="2" type="ORF">LCGC14_3007240</name>
</gene>
<evidence type="ECO:0000259" key="1">
    <source>
        <dbReference type="Pfam" id="PF09967"/>
    </source>
</evidence>
<dbReference type="PANTHER" id="PTHR38730">
    <property type="entry name" value="SLL7028 PROTEIN"/>
    <property type="match status" value="1"/>
</dbReference>
<sequence>LQLKGELEKHRGTLPEGLKRLLEQMETEEQEDWKRLIDRMQGSKFAIRKHRMTMKYPNRRHGIGFPGRKKLKRGALVHVLDSSGSMTGTDMSICISNGKHLAQRYGAPFLAIVIDADIHTVKMIRKSVDLDELQVIGGGGTSSLPVFKYLEDNKIRTDLLVYFTDLYIDFPESKPDIVRDVVWGVINNDRANRVPFGEIIHLKIPEGS</sequence>
<dbReference type="EMBL" id="LAZR01062139">
    <property type="protein sequence ID" value="KKK62146.1"/>
    <property type="molecule type" value="Genomic_DNA"/>
</dbReference>
<proteinExistence type="predicted"/>
<feature type="domain" description="VWA-like" evidence="1">
    <location>
        <begin position="76"/>
        <end position="202"/>
    </location>
</feature>
<comment type="caution">
    <text evidence="2">The sequence shown here is derived from an EMBL/GenBank/DDBJ whole genome shotgun (WGS) entry which is preliminary data.</text>
</comment>
<evidence type="ECO:0000313" key="2">
    <source>
        <dbReference type="EMBL" id="KKK62146.1"/>
    </source>
</evidence>
<feature type="non-terminal residue" evidence="2">
    <location>
        <position position="1"/>
    </location>
</feature>
<protein>
    <recommendedName>
        <fullName evidence="1">VWA-like domain-containing protein</fullName>
    </recommendedName>
</protein>
<dbReference type="AlphaFoldDB" id="A0A0F8ZQH5"/>
<dbReference type="SUPFAM" id="SSF53300">
    <property type="entry name" value="vWA-like"/>
    <property type="match status" value="1"/>
</dbReference>
<dbReference type="InterPro" id="IPR018698">
    <property type="entry name" value="VWA-like_dom"/>
</dbReference>
<name>A0A0F8ZQH5_9ZZZZ</name>
<dbReference type="Pfam" id="PF09967">
    <property type="entry name" value="DUF2201"/>
    <property type="match status" value="1"/>
</dbReference>
<accession>A0A0F8ZQH5</accession>
<organism evidence="2">
    <name type="scientific">marine sediment metagenome</name>
    <dbReference type="NCBI Taxonomy" id="412755"/>
    <lineage>
        <taxon>unclassified sequences</taxon>
        <taxon>metagenomes</taxon>
        <taxon>ecological metagenomes</taxon>
    </lineage>
</organism>
<dbReference type="PANTHER" id="PTHR38730:SF1">
    <property type="entry name" value="SLL7028 PROTEIN"/>
    <property type="match status" value="1"/>
</dbReference>